<organism evidence="6 7">
    <name type="scientific">Temnothorax longispinosus</name>
    <dbReference type="NCBI Taxonomy" id="300112"/>
    <lineage>
        <taxon>Eukaryota</taxon>
        <taxon>Metazoa</taxon>
        <taxon>Ecdysozoa</taxon>
        <taxon>Arthropoda</taxon>
        <taxon>Hexapoda</taxon>
        <taxon>Insecta</taxon>
        <taxon>Pterygota</taxon>
        <taxon>Neoptera</taxon>
        <taxon>Endopterygota</taxon>
        <taxon>Hymenoptera</taxon>
        <taxon>Apocrita</taxon>
        <taxon>Aculeata</taxon>
        <taxon>Formicoidea</taxon>
        <taxon>Formicidae</taxon>
        <taxon>Myrmicinae</taxon>
        <taxon>Temnothorax</taxon>
    </lineage>
</organism>
<feature type="coiled-coil region" evidence="3">
    <location>
        <begin position="521"/>
        <end position="560"/>
    </location>
</feature>
<dbReference type="Pfam" id="PF21674">
    <property type="entry name" value="CCDC22_N"/>
    <property type="match status" value="1"/>
</dbReference>
<evidence type="ECO:0000313" key="6">
    <source>
        <dbReference type="EMBL" id="TGZ48438.1"/>
    </source>
</evidence>
<evidence type="ECO:0000259" key="5">
    <source>
        <dbReference type="Pfam" id="PF21674"/>
    </source>
</evidence>
<gene>
    <name evidence="6" type="ORF">DBV15_09004</name>
</gene>
<proteinExistence type="inferred from homology"/>
<reference evidence="6 7" key="1">
    <citation type="journal article" date="2019" name="Philos. Trans. R. Soc. Lond., B, Biol. Sci.">
        <title>Ant behaviour and brain gene expression of defending hosts depend on the ecological success of the intruding social parasite.</title>
        <authorList>
            <person name="Kaur R."/>
            <person name="Stoldt M."/>
            <person name="Jongepier E."/>
            <person name="Feldmeyer B."/>
            <person name="Menzel F."/>
            <person name="Bornberg-Bauer E."/>
            <person name="Foitzik S."/>
        </authorList>
    </citation>
    <scope>NUCLEOTIDE SEQUENCE [LARGE SCALE GENOMIC DNA]</scope>
    <source>
        <tissue evidence="6">Whole body</tissue>
    </source>
</reference>
<dbReference type="Pfam" id="PF16065">
    <property type="entry name" value="DUF4807"/>
    <property type="match status" value="1"/>
</dbReference>
<protein>
    <recommendedName>
        <fullName evidence="2">Coiled-coil domain-containing protein 22 homolog</fullName>
    </recommendedName>
</protein>
<evidence type="ECO:0000256" key="1">
    <source>
        <dbReference type="ARBA" id="ARBA00006438"/>
    </source>
</evidence>
<feature type="domain" description="CCDC22 N-terminal" evidence="5">
    <location>
        <begin position="3"/>
        <end position="92"/>
    </location>
</feature>
<dbReference type="Proteomes" id="UP000310200">
    <property type="component" value="Unassembled WGS sequence"/>
</dbReference>
<dbReference type="InterPro" id="IPR048349">
    <property type="entry name" value="CCDC22_N"/>
</dbReference>
<dbReference type="PANTHER" id="PTHR15668">
    <property type="entry name" value="JM1 PROTEIN"/>
    <property type="match status" value="1"/>
</dbReference>
<keyword evidence="3" id="KW-0175">Coiled coil</keyword>
<keyword evidence="7" id="KW-1185">Reference proteome</keyword>
<evidence type="ECO:0000256" key="3">
    <source>
        <dbReference type="SAM" id="Coils"/>
    </source>
</evidence>
<dbReference type="InterPro" id="IPR032072">
    <property type="entry name" value="DUF4807"/>
</dbReference>
<evidence type="ECO:0000256" key="2">
    <source>
        <dbReference type="ARBA" id="ARBA00017553"/>
    </source>
</evidence>
<sequence length="1234" mass="141967">MSDIEENVTNLSGFNTELVVEATVRCLEAIRPGLGLSTVLPVNMAARFRLGATLAQTCTELGYRGDIGYQTFLYNSEADLRRVFMFLIEKLPKESEKTVNESISKVALLEKSVASAISQGLSVPWLPYYCHKKGFRNRGRASVPYASVNIQVPIANVEDDYKDYCMRYLQSVPEQMQDISCFLPSMISHNARALNASSIDIMERINWLNSQQPEKTAYSNAHNIVKEFSKFSSENKTQTSTESQVKPESMMHPVLPDEETLRNEAKQEVETEKMKTECENIRINIEELQNEIKKLTTRLAQATITNQNEEKELKISEEQKKIKAKAYELLQDGPENIKKLESAIEASTSKLINLANQWEKHRVPLIMKYRQEREKHSTKANASQKKLDEIKLLKEREKELQEECRNKDQQYSQLVAEVQKLPKEVNRSAYTQRILEIINNVRKQRDEISKVLADTREIQKEINTLTGRLERSFTVVDELIFRDARTNEASRKAYKLLATLHSDCNELVSLVEETGATIREIRDLEEQIDSESAKNVGANLERITADLKQMKQETAALTAQLQSKASFLVYGCFNKVFYCFDETFFKILFLLQHGQLSFYKFEPFSILIFKSTIFYAYLHLLCGGVHRNLRFLPIVRIFQVSVTRVQAQSIGDGMIRVFLQHDQACHLGGRGIILPLYEVVHEYVVVKVIGEYAVIEPVVQHLVQLLDVIVPIFITSSTYRSSVTLLTKMSTSTALTLPTLPYFCSSWTQEMNHRVQLIVYRDRMVYDNVTVKLHGVSRYDERGQRLTSLPHDDDSCMCKFTRVCLYRKGFNSYLVSAYVAMLSKSYVYRKNATRVLKHFQTACDRPSEKLMQMVVERQEADHAMSWLSTLGGAFSALGEEFEHCAKMAGKISVKQFELALRLDNPLLVARCELYAALSFIQRGNFTTPKYMIRKIYKFAIKKKDVRLQNMCQGVWAKLRYSYKQYRQQKKALKTLSISSELNHFNINERACPWDPRQFHQQFHRLIVVPGSFSTHDVSQAIHGIELPVRITRSWIGYQAYFIVHVVMRFHVVLVKLQWRDRAHAIVILRLVVVFPCNLLRRYTQTDTDYPIDHRHLLAYSRLQLVVRRAIIDHISQSLGVLPQFALQQAVHAYAGLAAVRLWETRFRHDTVSGYQVDDHVPLATVAGGLVLMTFRMANSQHLPEFFWLVTGLPSVSILWVKTCWVSSRIFLEAHASMGFVFVQTFCANTLRLSA</sequence>
<evidence type="ECO:0000313" key="7">
    <source>
        <dbReference type="Proteomes" id="UP000310200"/>
    </source>
</evidence>
<comment type="similarity">
    <text evidence="1">Belongs to the CCDC22 family.</text>
</comment>
<dbReference type="InterPro" id="IPR008530">
    <property type="entry name" value="CCDC22"/>
</dbReference>
<evidence type="ECO:0000259" key="4">
    <source>
        <dbReference type="Pfam" id="PF05667"/>
    </source>
</evidence>
<dbReference type="InterPro" id="IPR048348">
    <property type="entry name" value="CCDC22_CC"/>
</dbReference>
<comment type="caution">
    <text evidence="6">The sequence shown here is derived from an EMBL/GenBank/DDBJ whole genome shotgun (WGS) entry which is preliminary data.</text>
</comment>
<dbReference type="PANTHER" id="PTHR15668:SF4">
    <property type="entry name" value="COILED-COIL DOMAIN-CONTAINING PROTEIN 22"/>
    <property type="match status" value="1"/>
</dbReference>
<dbReference type="EMBL" id="QBLH01002480">
    <property type="protein sequence ID" value="TGZ48438.1"/>
    <property type="molecule type" value="Genomic_DNA"/>
</dbReference>
<feature type="coiled-coil region" evidence="3">
    <location>
        <begin position="271"/>
        <end position="357"/>
    </location>
</feature>
<name>A0A4S2KL40_9HYME</name>
<dbReference type="AlphaFoldDB" id="A0A4S2KL40"/>
<dbReference type="GO" id="GO:2000060">
    <property type="term" value="P:positive regulation of ubiquitin-dependent protein catabolic process"/>
    <property type="evidence" value="ECO:0007669"/>
    <property type="project" value="TreeGrafter"/>
</dbReference>
<feature type="coiled-coil region" evidence="3">
    <location>
        <begin position="383"/>
        <end position="417"/>
    </location>
</feature>
<dbReference type="STRING" id="300112.A0A4S2KL40"/>
<accession>A0A4S2KL40</accession>
<feature type="domain" description="CCDC22 coiled-coil" evidence="4">
    <location>
        <begin position="222"/>
        <end position="534"/>
    </location>
</feature>
<dbReference type="Pfam" id="PF05667">
    <property type="entry name" value="CCDC22_CC"/>
    <property type="match status" value="1"/>
</dbReference>
<dbReference type="GO" id="GO:0097602">
    <property type="term" value="F:cullin family protein binding"/>
    <property type="evidence" value="ECO:0007669"/>
    <property type="project" value="TreeGrafter"/>
</dbReference>